<gene>
    <name evidence="10" type="primary">gshB</name>
    <name evidence="12" type="ORF">EC580_04490</name>
</gene>
<evidence type="ECO:0000256" key="7">
    <source>
        <dbReference type="ARBA" id="ARBA00022840"/>
    </source>
</evidence>
<dbReference type="RefSeq" id="WP_123102593.1">
    <property type="nucleotide sequence ID" value="NZ_CP127527.1"/>
</dbReference>
<keyword evidence="7 10" id="KW-0067">ATP-binding</keyword>
<dbReference type="Gene3D" id="3.40.50.20">
    <property type="match status" value="1"/>
</dbReference>
<dbReference type="InterPro" id="IPR004215">
    <property type="entry name" value="GSHS_N"/>
</dbReference>
<dbReference type="Pfam" id="PF02951">
    <property type="entry name" value="GSH-S_N"/>
    <property type="match status" value="1"/>
</dbReference>
<dbReference type="SUPFAM" id="SSF56059">
    <property type="entry name" value="Glutathione synthetase ATP-binding domain-like"/>
    <property type="match status" value="1"/>
</dbReference>
<keyword evidence="8" id="KW-0460">Magnesium</keyword>
<organism evidence="12">
    <name type="scientific">Acidithiobacillus sulfuriphilus</name>
    <dbReference type="NCBI Taxonomy" id="1867749"/>
    <lineage>
        <taxon>Bacteria</taxon>
        <taxon>Pseudomonadati</taxon>
        <taxon>Pseudomonadota</taxon>
        <taxon>Acidithiobacillia</taxon>
        <taxon>Acidithiobacillales</taxon>
        <taxon>Acidithiobacillaceae</taxon>
        <taxon>Acidithiobacillus</taxon>
    </lineage>
</organism>
<evidence type="ECO:0000256" key="6">
    <source>
        <dbReference type="ARBA" id="ARBA00022741"/>
    </source>
</evidence>
<feature type="domain" description="ATP-grasp" evidence="11">
    <location>
        <begin position="124"/>
        <end position="309"/>
    </location>
</feature>
<evidence type="ECO:0000256" key="8">
    <source>
        <dbReference type="ARBA" id="ARBA00022842"/>
    </source>
</evidence>
<proteinExistence type="inferred from homology"/>
<dbReference type="AlphaFoldDB" id="A0A3M8RDC7"/>
<dbReference type="EMBL" id="RIZI01000138">
    <property type="protein sequence ID" value="RNF66583.1"/>
    <property type="molecule type" value="Genomic_DNA"/>
</dbReference>
<sequence>MTALTAAILMDPIAGIKMTKDTTFAMLLAAQARGHRCHVFTLPDLFLRDGRAWGRLQAVTVQDRAGDHYRLEPVGERPLAEMDVVLMRKDPPVDLEYLTACYLLEHAGTWVVNDPVSLRNANEKLYALHFPQFLPPLLVSRDLADLRAFLAEHGEIVVKPLSARGGEGVFYLHGQDRNVGSILETVTGRGAHYVMAQRYLPAIREGDKRILMVAGEPVAGALLRVPAAEDFRGNLVAGAQGVPAPLTERDREICAAIGPRLREDGLLFVGLDVIGEWVTEINVTSPTGAREIRQFFGIDAAELLWQSLERGVQARRGSAGH</sequence>
<dbReference type="EC" id="6.3.2.3" evidence="10"/>
<dbReference type="InterPro" id="IPR013815">
    <property type="entry name" value="ATP_grasp_subdomain_1"/>
</dbReference>
<dbReference type="GO" id="GO:0005524">
    <property type="term" value="F:ATP binding"/>
    <property type="evidence" value="ECO:0007669"/>
    <property type="project" value="UniProtKB-UniRule"/>
</dbReference>
<evidence type="ECO:0000256" key="5">
    <source>
        <dbReference type="ARBA" id="ARBA00022723"/>
    </source>
</evidence>
<name>A0A3M8RDC7_9PROT</name>
<dbReference type="GO" id="GO:0004363">
    <property type="term" value="F:glutathione synthase activity"/>
    <property type="evidence" value="ECO:0007669"/>
    <property type="project" value="UniProtKB-UniRule"/>
</dbReference>
<evidence type="ECO:0000256" key="1">
    <source>
        <dbReference type="ARBA" id="ARBA00001936"/>
    </source>
</evidence>
<dbReference type="InterPro" id="IPR011761">
    <property type="entry name" value="ATP-grasp"/>
</dbReference>
<dbReference type="NCBIfam" id="NF003573">
    <property type="entry name" value="PRK05246.1"/>
    <property type="match status" value="1"/>
</dbReference>
<comment type="cofactor">
    <cofactor evidence="2">
        <name>Mg(2+)</name>
        <dbReference type="ChEBI" id="CHEBI:18420"/>
    </cofactor>
</comment>
<keyword evidence="3 10" id="KW-0436">Ligase</keyword>
<comment type="cofactor">
    <cofactor evidence="1">
        <name>Mn(2+)</name>
        <dbReference type="ChEBI" id="CHEBI:29035"/>
    </cofactor>
</comment>
<dbReference type="NCBIfam" id="TIGR01380">
    <property type="entry name" value="glut_syn"/>
    <property type="match status" value="1"/>
</dbReference>
<keyword evidence="5" id="KW-0479">Metal-binding</keyword>
<comment type="pathway">
    <text evidence="10">Sulfur metabolism; glutathione biosynthesis; glutathione from L-cysteine and L-glutamate: step 2/2.</text>
</comment>
<accession>A0A3M8RDC7</accession>
<comment type="similarity">
    <text evidence="10">Belongs to the prokaryotic GSH synthase family.</text>
</comment>
<dbReference type="PROSITE" id="PS50975">
    <property type="entry name" value="ATP_GRASP"/>
    <property type="match status" value="1"/>
</dbReference>
<keyword evidence="9" id="KW-0464">Manganese</keyword>
<dbReference type="PANTHER" id="PTHR21621">
    <property type="entry name" value="RIBOSOMAL PROTEIN S6 MODIFICATION PROTEIN"/>
    <property type="match status" value="1"/>
</dbReference>
<dbReference type="GO" id="GO:0046872">
    <property type="term" value="F:metal ion binding"/>
    <property type="evidence" value="ECO:0007669"/>
    <property type="project" value="UniProtKB-KW"/>
</dbReference>
<evidence type="ECO:0000256" key="4">
    <source>
        <dbReference type="ARBA" id="ARBA00022684"/>
    </source>
</evidence>
<dbReference type="InterPro" id="IPR006284">
    <property type="entry name" value="Glut_synth_pro"/>
</dbReference>
<protein>
    <recommendedName>
        <fullName evidence="10">Glutathione synthetase</fullName>
        <ecNumber evidence="10">6.3.2.3</ecNumber>
    </recommendedName>
    <alternativeName>
        <fullName evidence="10">GSH synthetase</fullName>
        <shortName evidence="10">GSH-S</shortName>
        <shortName evidence="10">GSHase</shortName>
    </alternativeName>
    <alternativeName>
        <fullName evidence="10">Glutathione synthase</fullName>
    </alternativeName>
</protein>
<evidence type="ECO:0000256" key="2">
    <source>
        <dbReference type="ARBA" id="ARBA00001946"/>
    </source>
</evidence>
<evidence type="ECO:0000313" key="12">
    <source>
        <dbReference type="EMBL" id="RNF66583.1"/>
    </source>
</evidence>
<dbReference type="Pfam" id="PF02955">
    <property type="entry name" value="GSH-S_ATP"/>
    <property type="match status" value="1"/>
</dbReference>
<dbReference type="UniPathway" id="UPA00142">
    <property type="reaction ID" value="UER00210"/>
</dbReference>
<comment type="caution">
    <text evidence="12">The sequence shown here is derived from an EMBL/GenBank/DDBJ whole genome shotgun (WGS) entry which is preliminary data.</text>
</comment>
<dbReference type="SUPFAM" id="SSF52440">
    <property type="entry name" value="PreATP-grasp domain"/>
    <property type="match status" value="1"/>
</dbReference>
<dbReference type="InterPro" id="IPR016185">
    <property type="entry name" value="PreATP-grasp_dom_sf"/>
</dbReference>
<evidence type="ECO:0000259" key="11">
    <source>
        <dbReference type="PROSITE" id="PS50975"/>
    </source>
</evidence>
<dbReference type="HAMAP" id="MF_00162">
    <property type="entry name" value="GSH_S"/>
    <property type="match status" value="1"/>
</dbReference>
<evidence type="ECO:0000256" key="9">
    <source>
        <dbReference type="ARBA" id="ARBA00023211"/>
    </source>
</evidence>
<evidence type="ECO:0000256" key="3">
    <source>
        <dbReference type="ARBA" id="ARBA00022598"/>
    </source>
</evidence>
<dbReference type="GO" id="GO:0005737">
    <property type="term" value="C:cytoplasm"/>
    <property type="evidence" value="ECO:0007669"/>
    <property type="project" value="TreeGrafter"/>
</dbReference>
<comment type="catalytic activity">
    <reaction evidence="10">
        <text>gamma-L-glutamyl-L-cysteine + glycine + ATP = glutathione + ADP + phosphate + H(+)</text>
        <dbReference type="Rhea" id="RHEA:13557"/>
        <dbReference type="ChEBI" id="CHEBI:15378"/>
        <dbReference type="ChEBI" id="CHEBI:30616"/>
        <dbReference type="ChEBI" id="CHEBI:43474"/>
        <dbReference type="ChEBI" id="CHEBI:57305"/>
        <dbReference type="ChEBI" id="CHEBI:57925"/>
        <dbReference type="ChEBI" id="CHEBI:58173"/>
        <dbReference type="ChEBI" id="CHEBI:456216"/>
        <dbReference type="EC" id="6.3.2.3"/>
    </reaction>
</comment>
<dbReference type="InterPro" id="IPR004218">
    <property type="entry name" value="GSHS_ATP-bd"/>
</dbReference>
<dbReference type="Gene3D" id="3.30.1490.20">
    <property type="entry name" value="ATP-grasp fold, A domain"/>
    <property type="match status" value="1"/>
</dbReference>
<dbReference type="OrthoDB" id="9785415at2"/>
<keyword evidence="4 10" id="KW-0317">Glutathione biosynthesis</keyword>
<reference evidence="12" key="1">
    <citation type="submission" date="2018-10" db="EMBL/GenBank/DDBJ databases">
        <title>Acidithiobacillus sulfuriphilus sp. nov.: an extremely acidophilic sulfur-oxidizing chemolithotroph isolated from a neutral pH environment.</title>
        <authorList>
            <person name="Falagan C."/>
            <person name="Moya-Beltran A."/>
            <person name="Quatrini R."/>
            <person name="Johnson D.B."/>
        </authorList>
    </citation>
    <scope>NUCLEOTIDE SEQUENCE [LARGE SCALE GENOMIC DNA]</scope>
    <source>
        <strain evidence="12">CJ-2</strain>
    </source>
</reference>
<dbReference type="PANTHER" id="PTHR21621:SF4">
    <property type="entry name" value="GLUTATHIONE SYNTHETASE"/>
    <property type="match status" value="1"/>
</dbReference>
<evidence type="ECO:0000256" key="10">
    <source>
        <dbReference type="HAMAP-Rule" id="MF_00162"/>
    </source>
</evidence>
<keyword evidence="6 10" id="KW-0547">Nucleotide-binding</keyword>
<dbReference type="Gene3D" id="3.30.470.20">
    <property type="entry name" value="ATP-grasp fold, B domain"/>
    <property type="match status" value="1"/>
</dbReference>